<evidence type="ECO:0000256" key="3">
    <source>
        <dbReference type="RuleBase" id="RU003322"/>
    </source>
</evidence>
<proteinExistence type="inferred from homology"/>
<dbReference type="PANTHER" id="PTHR19375">
    <property type="entry name" value="HEAT SHOCK PROTEIN 70KDA"/>
    <property type="match status" value="1"/>
</dbReference>
<dbReference type="Proteomes" id="UP001178507">
    <property type="component" value="Unassembled WGS sequence"/>
</dbReference>
<dbReference type="SUPFAM" id="SSF100920">
    <property type="entry name" value="Heat shock protein 70kD (HSP70), peptide-binding domain"/>
    <property type="match status" value="1"/>
</dbReference>
<name>A0AA36HVR4_9DINO</name>
<sequence length="658" mass="72617">MPCVKISLRGRTLQLDFGSDARVAAVKERVAKDADLQPWRVDVLRSGQLLSSEEAIGEQLEVEIRQGPVRSITVDAGLLNSISSESLQRSHFQHLREDLGDSSKHRFQEIALTITDWHQNMPKEVTETLVDFLSSRTDDPKSLCLVHLDFHGKMPEVLAALRGNRFFESQASSVEVVELSLEGVDPSVDFLPLFPNLRSLRMYKPEFPPHDADHYSLRLLALNSQGLQDVAMVRMNSTRGVFDHVMRRLAGAGQGYQSSESVSTTLWVVSGMSGVLSAMTELGEALRTVRTESREGHFLRRLGKLNIHVDADAEGFGAVRAAAGAALNQGLDEEQQKKRKKVLTNIRSTRAARNPHETLMCLLEVLPLSLGLATSEGTRLLEPGACLAGAVLTAKIVVSEAPFQRLAVECSNMAGDVVISLGLGPESTAGELQDQVLAKMGWQGALLFFEGKEMQRSMSLRHYELLTIKEEKDLVMTRVIFRNTLSPTKASKIFTTYTAQESVVLQILEGEMPLAGQNIPVAELRLDGIAPCPSGLALIEVTFDLDANSTLHVTALDHGSGARCESTLTCETRPRVDVEELKRMVSQSEAYWAQTAALKARSEVFTKCAQRLLRQKAPEVMEILAWLEEARDANEEEYKAQLKILEDLEPALVDAQLD</sequence>
<reference evidence="4" key="1">
    <citation type="submission" date="2023-08" db="EMBL/GenBank/DDBJ databases">
        <authorList>
            <person name="Chen Y."/>
            <person name="Shah S."/>
            <person name="Dougan E. K."/>
            <person name="Thang M."/>
            <person name="Chan C."/>
        </authorList>
    </citation>
    <scope>NUCLEOTIDE SEQUENCE</scope>
</reference>
<organism evidence="4 5">
    <name type="scientific">Effrenium voratum</name>
    <dbReference type="NCBI Taxonomy" id="2562239"/>
    <lineage>
        <taxon>Eukaryota</taxon>
        <taxon>Sar</taxon>
        <taxon>Alveolata</taxon>
        <taxon>Dinophyceae</taxon>
        <taxon>Suessiales</taxon>
        <taxon>Symbiodiniaceae</taxon>
        <taxon>Effrenium</taxon>
    </lineage>
</organism>
<dbReference type="Pfam" id="PF00012">
    <property type="entry name" value="HSP70"/>
    <property type="match status" value="1"/>
</dbReference>
<evidence type="ECO:0000256" key="2">
    <source>
        <dbReference type="ARBA" id="ARBA00022840"/>
    </source>
</evidence>
<comment type="similarity">
    <text evidence="3">Belongs to the heat shock protein 70 family.</text>
</comment>
<dbReference type="Gene3D" id="2.60.34.10">
    <property type="entry name" value="Substrate Binding Domain Of DNAk, Chain A, domain 1"/>
    <property type="match status" value="1"/>
</dbReference>
<evidence type="ECO:0000313" key="5">
    <source>
        <dbReference type="Proteomes" id="UP001178507"/>
    </source>
</evidence>
<dbReference type="EMBL" id="CAUJNA010000335">
    <property type="protein sequence ID" value="CAJ1375685.1"/>
    <property type="molecule type" value="Genomic_DNA"/>
</dbReference>
<gene>
    <name evidence="4" type="ORF">EVOR1521_LOCUS4911</name>
</gene>
<dbReference type="InterPro" id="IPR013126">
    <property type="entry name" value="Hsp_70_fam"/>
</dbReference>
<dbReference type="InterPro" id="IPR029047">
    <property type="entry name" value="HSP70_peptide-bd_sf"/>
</dbReference>
<comment type="caution">
    <text evidence="4">The sequence shown here is derived from an EMBL/GenBank/DDBJ whole genome shotgun (WGS) entry which is preliminary data.</text>
</comment>
<keyword evidence="1 3" id="KW-0547">Nucleotide-binding</keyword>
<dbReference type="AlphaFoldDB" id="A0AA36HVR4"/>
<evidence type="ECO:0000256" key="1">
    <source>
        <dbReference type="ARBA" id="ARBA00022741"/>
    </source>
</evidence>
<evidence type="ECO:0008006" key="6">
    <source>
        <dbReference type="Google" id="ProtNLM"/>
    </source>
</evidence>
<accession>A0AA36HVR4</accession>
<dbReference type="GO" id="GO:0005524">
    <property type="term" value="F:ATP binding"/>
    <property type="evidence" value="ECO:0007669"/>
    <property type="project" value="UniProtKB-KW"/>
</dbReference>
<keyword evidence="5" id="KW-1185">Reference proteome</keyword>
<keyword evidence="2 3" id="KW-0067">ATP-binding</keyword>
<evidence type="ECO:0000313" key="4">
    <source>
        <dbReference type="EMBL" id="CAJ1375685.1"/>
    </source>
</evidence>
<protein>
    <recommendedName>
        <fullName evidence="6">Ubiquitin-like domain-containing protein</fullName>
    </recommendedName>
</protein>
<dbReference type="GO" id="GO:0140662">
    <property type="term" value="F:ATP-dependent protein folding chaperone"/>
    <property type="evidence" value="ECO:0007669"/>
    <property type="project" value="InterPro"/>
</dbReference>